<keyword evidence="3" id="KW-0732">Signal</keyword>
<dbReference type="InterPro" id="IPR016166">
    <property type="entry name" value="FAD-bd_PCMH"/>
</dbReference>
<evidence type="ECO:0000256" key="3">
    <source>
        <dbReference type="SAM" id="SignalP"/>
    </source>
</evidence>
<dbReference type="Proteomes" id="UP001265746">
    <property type="component" value="Unassembled WGS sequence"/>
</dbReference>
<dbReference type="AlphaFoldDB" id="A0AAD9S1C0"/>
<dbReference type="Pfam" id="PF01565">
    <property type="entry name" value="FAD_binding_4"/>
    <property type="match status" value="1"/>
</dbReference>
<comment type="caution">
    <text evidence="5">The sequence shown here is derived from an EMBL/GenBank/DDBJ whole genome shotgun (WGS) entry which is preliminary data.</text>
</comment>
<evidence type="ECO:0000313" key="5">
    <source>
        <dbReference type="EMBL" id="KAK2596493.1"/>
    </source>
</evidence>
<dbReference type="PROSITE" id="PS51387">
    <property type="entry name" value="FAD_PCMH"/>
    <property type="match status" value="1"/>
</dbReference>
<protein>
    <recommendedName>
        <fullName evidence="4">FAD-binding PCMH-type domain-containing protein</fullName>
    </recommendedName>
</protein>
<dbReference type="GO" id="GO:0071949">
    <property type="term" value="F:FAD binding"/>
    <property type="evidence" value="ECO:0007669"/>
    <property type="project" value="InterPro"/>
</dbReference>
<feature type="domain" description="FAD-binding PCMH-type" evidence="4">
    <location>
        <begin position="142"/>
        <end position="321"/>
    </location>
</feature>
<comment type="similarity">
    <text evidence="1">Belongs to the oxygen-dependent FAD-linked oxidoreductase family.</text>
</comment>
<dbReference type="Gene3D" id="3.30.465.10">
    <property type="match status" value="2"/>
</dbReference>
<evidence type="ECO:0000256" key="1">
    <source>
        <dbReference type="ARBA" id="ARBA00005466"/>
    </source>
</evidence>
<dbReference type="InterPro" id="IPR036318">
    <property type="entry name" value="FAD-bd_PCMH-like_sf"/>
</dbReference>
<keyword evidence="6" id="KW-1185">Reference proteome</keyword>
<dbReference type="EMBL" id="JAUJFL010000011">
    <property type="protein sequence ID" value="KAK2596493.1"/>
    <property type="molecule type" value="Genomic_DNA"/>
</dbReference>
<dbReference type="SUPFAM" id="SSF56176">
    <property type="entry name" value="FAD-binding/transporter-associated domain-like"/>
    <property type="match status" value="1"/>
</dbReference>
<feature type="signal peptide" evidence="3">
    <location>
        <begin position="1"/>
        <end position="17"/>
    </location>
</feature>
<name>A0AAD9S1C0_PHOAM</name>
<keyword evidence="2" id="KW-0560">Oxidoreductase</keyword>
<sequence>MEQSFVLLIALVSFASSYNFPFKATQLTSEDVLNNPSIAFGDTLNPEPSHAQCKTYPGDADWPSEAQWQDFNATLGGALIKPTPIPAPCYAGPQYDALICTRIQQQWINSSIHMNDPVSIGPQWVEGNTCLPTSNPNVTCTLDGFPAYVVKATTVKHIQLAVNFARNANIRLVIKNTGHDFLGRSTGGGALSIWTHAVKDFTLLPTYTIGNYTGKAARMSAGLQGYDLKAYASKHEISIVAPGGQTVGALGGFIASGGHSAYTSYLGLGADQVLSIQVVTADGRFVTADPYQNTDLFYAMRGGGAGTYGVLTSAIIKVYTPISIASASISFSTTACGALPATSPASFWRGIRTYFAFVPGMCDDGGQGYNFIRPVPVFNGTAATVNVSRNFTFTTSISYPAMSAADATTRVAALVADLRAVGVNINMPLVSVTGGSRPNSTAPSPGDLVEQQRMASRLFPRENLADQPLLDRTNEAIRIYVEDGGYVFHGINYSPTSERAGWPGGDSGVNPAFRRTVMHGEGWEGPESTTPPLENMVANHARFRRFFQGFIDVSPGAGSYINEADAGEPDWQQAFYGDKYERLLRIKRARDPWSLFLAAVSPGWDEWEVRKPEGYEELPSQNGRLCRIDST</sequence>
<dbReference type="Gene3D" id="3.40.462.20">
    <property type="match status" value="1"/>
</dbReference>
<gene>
    <name evidence="5" type="ORF">N8I77_013381</name>
</gene>
<evidence type="ECO:0000313" key="6">
    <source>
        <dbReference type="Proteomes" id="UP001265746"/>
    </source>
</evidence>
<evidence type="ECO:0000256" key="2">
    <source>
        <dbReference type="ARBA" id="ARBA00023002"/>
    </source>
</evidence>
<dbReference type="InterPro" id="IPR016169">
    <property type="entry name" value="FAD-bd_PCMH_sub2"/>
</dbReference>
<accession>A0AAD9S1C0</accession>
<dbReference type="InterPro" id="IPR006094">
    <property type="entry name" value="Oxid_FAD_bind_N"/>
</dbReference>
<dbReference type="PANTHER" id="PTHR13878:SF91">
    <property type="entry name" value="FAD BINDING DOMAIN PROTEIN (AFU_ORTHOLOGUE AFUA_6G12070)-RELATED"/>
    <property type="match status" value="1"/>
</dbReference>
<feature type="chain" id="PRO_5042117738" description="FAD-binding PCMH-type domain-containing protein" evidence="3">
    <location>
        <begin position="18"/>
        <end position="631"/>
    </location>
</feature>
<proteinExistence type="inferred from homology"/>
<dbReference type="PANTHER" id="PTHR13878">
    <property type="entry name" value="GULONOLACTONE OXIDASE"/>
    <property type="match status" value="1"/>
</dbReference>
<dbReference type="Pfam" id="PF08031">
    <property type="entry name" value="BBE"/>
    <property type="match status" value="1"/>
</dbReference>
<dbReference type="InterPro" id="IPR050432">
    <property type="entry name" value="FAD-linked_Oxidoreductases_BP"/>
</dbReference>
<reference evidence="5" key="1">
    <citation type="submission" date="2023-06" db="EMBL/GenBank/DDBJ databases">
        <authorList>
            <person name="Noh H."/>
        </authorList>
    </citation>
    <scope>NUCLEOTIDE SEQUENCE</scope>
    <source>
        <strain evidence="5">DUCC20226</strain>
    </source>
</reference>
<dbReference type="GO" id="GO:0016491">
    <property type="term" value="F:oxidoreductase activity"/>
    <property type="evidence" value="ECO:0007669"/>
    <property type="project" value="UniProtKB-KW"/>
</dbReference>
<dbReference type="InterPro" id="IPR012951">
    <property type="entry name" value="BBE"/>
</dbReference>
<organism evidence="5 6">
    <name type="scientific">Phomopsis amygdali</name>
    <name type="common">Fusicoccum amygdali</name>
    <dbReference type="NCBI Taxonomy" id="1214568"/>
    <lineage>
        <taxon>Eukaryota</taxon>
        <taxon>Fungi</taxon>
        <taxon>Dikarya</taxon>
        <taxon>Ascomycota</taxon>
        <taxon>Pezizomycotina</taxon>
        <taxon>Sordariomycetes</taxon>
        <taxon>Sordariomycetidae</taxon>
        <taxon>Diaporthales</taxon>
        <taxon>Diaporthaceae</taxon>
        <taxon>Diaporthe</taxon>
    </lineage>
</organism>
<evidence type="ECO:0000259" key="4">
    <source>
        <dbReference type="PROSITE" id="PS51387"/>
    </source>
</evidence>